<protein>
    <recommendedName>
        <fullName evidence="3 8">Diaminopimelate epimerase</fullName>
        <shortName evidence="8">DAP epimerase</shortName>
        <ecNumber evidence="3 8">5.1.1.7</ecNumber>
    </recommendedName>
    <alternativeName>
        <fullName evidence="8">PLP-independent amino acid racemase</fullName>
    </alternativeName>
</protein>
<dbReference type="EC" id="5.1.1.7" evidence="3 8"/>
<comment type="catalytic activity">
    <reaction evidence="7 8">
        <text>(2S,6S)-2,6-diaminopimelate = meso-2,6-diaminopimelate</text>
        <dbReference type="Rhea" id="RHEA:15393"/>
        <dbReference type="ChEBI" id="CHEBI:57609"/>
        <dbReference type="ChEBI" id="CHEBI:57791"/>
        <dbReference type="EC" id="5.1.1.7"/>
    </reaction>
</comment>
<keyword evidence="8" id="KW-0963">Cytoplasm</keyword>
<evidence type="ECO:0000256" key="5">
    <source>
        <dbReference type="ARBA" id="ARBA00023154"/>
    </source>
</evidence>
<feature type="binding site" evidence="8">
    <location>
        <position position="181"/>
    </location>
    <ligand>
        <name>substrate</name>
    </ligand>
</feature>
<feature type="binding site" evidence="8">
    <location>
        <position position="46"/>
    </location>
    <ligand>
        <name>substrate</name>
    </ligand>
</feature>
<feature type="binding site" evidence="8">
    <location>
        <begin position="209"/>
        <end position="210"/>
    </location>
    <ligand>
        <name>substrate</name>
    </ligand>
</feature>
<feature type="binding site" evidence="8">
    <location>
        <position position="148"/>
    </location>
    <ligand>
        <name>substrate</name>
    </ligand>
</feature>
<dbReference type="AlphaFoldDB" id="A0A6M4AV65"/>
<organism evidence="10 11">
    <name type="scientific">Sphingomonas lacunae</name>
    <dbReference type="NCBI Taxonomy" id="2698828"/>
    <lineage>
        <taxon>Bacteria</taxon>
        <taxon>Pseudomonadati</taxon>
        <taxon>Pseudomonadota</taxon>
        <taxon>Alphaproteobacteria</taxon>
        <taxon>Sphingomonadales</taxon>
        <taxon>Sphingomonadaceae</taxon>
        <taxon>Sphingomonas</taxon>
    </lineage>
</organism>
<dbReference type="InterPro" id="IPR001653">
    <property type="entry name" value="DAP_epimerase_DapF"/>
</dbReference>
<evidence type="ECO:0000256" key="4">
    <source>
        <dbReference type="ARBA" id="ARBA00022605"/>
    </source>
</evidence>
<feature type="active site" evidence="9">
    <location>
        <position position="73"/>
    </location>
</feature>
<dbReference type="Pfam" id="PF01678">
    <property type="entry name" value="DAP_epimerase"/>
    <property type="match status" value="2"/>
</dbReference>
<feature type="active site" description="Proton acceptor" evidence="8">
    <location>
        <position position="208"/>
    </location>
</feature>
<dbReference type="RefSeq" id="WP_169946809.1">
    <property type="nucleotide sequence ID" value="NZ_CP053015.1"/>
</dbReference>
<dbReference type="Proteomes" id="UP000503018">
    <property type="component" value="Chromosome"/>
</dbReference>
<dbReference type="EMBL" id="CP053015">
    <property type="protein sequence ID" value="QJQ32993.1"/>
    <property type="molecule type" value="Genomic_DNA"/>
</dbReference>
<dbReference type="GO" id="GO:0005829">
    <property type="term" value="C:cytosol"/>
    <property type="evidence" value="ECO:0007669"/>
    <property type="project" value="TreeGrafter"/>
</dbReference>
<comment type="subcellular location">
    <subcellularLocation>
        <location evidence="8">Cytoplasm</location>
    </subcellularLocation>
</comment>
<dbReference type="KEGG" id="slan:GV829_11525"/>
<keyword evidence="5 8" id="KW-0457">Lysine biosynthesis</keyword>
<sequence length="268" mass="28494">MIGEFIKMHGLGNDFVVIDARQTPVTITAESARAIADRHEGIGCDQLILVEPSTVADVRMRIWNADGSEVESCGNATRCVARLVGGSPRIETSGGLLCADLSGGLISIDFPPPAFDWDAIPLAYPIDTLAMPVSWDDLSGPIAINVGNPHIIFFVPDCDSVELDRLGPLIEHDALFPERINVNVATVTGPSAIRLRVWERGVGLTRACGTGAIATAAAALRSRRVTGPVTVSLPGGELIIDQRADGSLVMQGPAVEVFRGTTDWARFE</sequence>
<evidence type="ECO:0000313" key="10">
    <source>
        <dbReference type="EMBL" id="QJQ32993.1"/>
    </source>
</evidence>
<dbReference type="GO" id="GO:0009089">
    <property type="term" value="P:lysine biosynthetic process via diaminopimelate"/>
    <property type="evidence" value="ECO:0007669"/>
    <property type="project" value="UniProtKB-UniRule"/>
</dbReference>
<reference evidence="10 11" key="1">
    <citation type="submission" date="2020-01" db="EMBL/GenBank/DDBJ databases">
        <title>Sphingomonas sp. strain CSW-10.</title>
        <authorList>
            <person name="Chen W.-M."/>
        </authorList>
    </citation>
    <scope>NUCLEOTIDE SEQUENCE [LARGE SCALE GENOMIC DNA]</scope>
    <source>
        <strain evidence="10 11">CSW-10</strain>
    </source>
</reference>
<feature type="binding site" evidence="8">
    <location>
        <begin position="199"/>
        <end position="200"/>
    </location>
    <ligand>
        <name>substrate</name>
    </ligand>
</feature>
<dbReference type="HAMAP" id="MF_00197">
    <property type="entry name" value="DAP_epimerase"/>
    <property type="match status" value="1"/>
</dbReference>
<dbReference type="PANTHER" id="PTHR31689:SF0">
    <property type="entry name" value="DIAMINOPIMELATE EPIMERASE"/>
    <property type="match status" value="1"/>
</dbReference>
<evidence type="ECO:0000256" key="8">
    <source>
        <dbReference type="HAMAP-Rule" id="MF_00197"/>
    </source>
</evidence>
<dbReference type="PANTHER" id="PTHR31689">
    <property type="entry name" value="DIAMINOPIMELATE EPIMERASE, CHLOROPLASTIC"/>
    <property type="match status" value="1"/>
</dbReference>
<comment type="pathway">
    <text evidence="1 8">Amino-acid biosynthesis; L-lysine biosynthesis via DAP pathway; DL-2,6-diaminopimelate from LL-2,6-diaminopimelate: step 1/1.</text>
</comment>
<keyword evidence="4 8" id="KW-0028">Amino-acid biosynthesis</keyword>
<gene>
    <name evidence="8" type="primary">dapF</name>
    <name evidence="10" type="ORF">GV829_11525</name>
</gene>
<feature type="binding site" evidence="8">
    <location>
        <position position="64"/>
    </location>
    <ligand>
        <name>substrate</name>
    </ligand>
</feature>
<evidence type="ECO:0000256" key="1">
    <source>
        <dbReference type="ARBA" id="ARBA00005196"/>
    </source>
</evidence>
<keyword evidence="11" id="KW-1185">Reference proteome</keyword>
<name>A0A6M4AV65_9SPHN</name>
<evidence type="ECO:0000313" key="11">
    <source>
        <dbReference type="Proteomes" id="UP000503018"/>
    </source>
</evidence>
<accession>A0A6M4AV65</accession>
<feature type="site" description="Could be important to modulate the pK values of the two catalytic cysteine residues" evidence="8">
    <location>
        <position position="150"/>
    </location>
</feature>
<feature type="binding site" evidence="8">
    <location>
        <position position="13"/>
    </location>
    <ligand>
        <name>substrate</name>
    </ligand>
</feature>
<feature type="site" description="Could be important to modulate the pK values of the two catalytic cysteine residues" evidence="8">
    <location>
        <position position="199"/>
    </location>
</feature>
<dbReference type="Gene3D" id="3.10.310.10">
    <property type="entry name" value="Diaminopimelate Epimerase, Chain A, domain 1"/>
    <property type="match status" value="2"/>
</dbReference>
<evidence type="ECO:0000256" key="3">
    <source>
        <dbReference type="ARBA" id="ARBA00013080"/>
    </source>
</evidence>
<dbReference type="NCBIfam" id="TIGR00652">
    <property type="entry name" value="DapF"/>
    <property type="match status" value="1"/>
</dbReference>
<proteinExistence type="inferred from homology"/>
<dbReference type="PROSITE" id="PS01326">
    <property type="entry name" value="DAP_EPIMERASE"/>
    <property type="match status" value="1"/>
</dbReference>
<keyword evidence="6 8" id="KW-0413">Isomerase</keyword>
<evidence type="ECO:0000256" key="7">
    <source>
        <dbReference type="ARBA" id="ARBA00051712"/>
    </source>
</evidence>
<feature type="binding site" evidence="8">
    <location>
        <begin position="74"/>
        <end position="75"/>
    </location>
    <ligand>
        <name>substrate</name>
    </ligand>
</feature>
<evidence type="ECO:0000256" key="9">
    <source>
        <dbReference type="PROSITE-ProRule" id="PRU10125"/>
    </source>
</evidence>
<feature type="active site" description="Proton donor" evidence="8">
    <location>
        <position position="73"/>
    </location>
</feature>
<comment type="similarity">
    <text evidence="2 8">Belongs to the diaminopimelate epimerase family.</text>
</comment>
<dbReference type="InterPro" id="IPR018510">
    <property type="entry name" value="DAP_epimerase_AS"/>
</dbReference>
<dbReference type="GO" id="GO:0008837">
    <property type="term" value="F:diaminopimelate epimerase activity"/>
    <property type="evidence" value="ECO:0007669"/>
    <property type="project" value="UniProtKB-UniRule"/>
</dbReference>
<evidence type="ECO:0000256" key="6">
    <source>
        <dbReference type="ARBA" id="ARBA00023235"/>
    </source>
</evidence>
<comment type="subunit">
    <text evidence="8">Homodimer.</text>
</comment>
<dbReference type="SUPFAM" id="SSF54506">
    <property type="entry name" value="Diaminopimelate epimerase-like"/>
    <property type="match status" value="2"/>
</dbReference>
<evidence type="ECO:0000256" key="2">
    <source>
        <dbReference type="ARBA" id="ARBA00010219"/>
    </source>
</evidence>
<dbReference type="UniPathway" id="UPA00034">
    <property type="reaction ID" value="UER00025"/>
</dbReference>
<comment type="function">
    <text evidence="8">Catalyzes the stereoinversion of LL-2,6-diaminopimelate (L,L-DAP) to meso-diaminopimelate (meso-DAP), a precursor of L-lysine and an essential component of the bacterial peptidoglycan.</text>
</comment>